<evidence type="ECO:0000313" key="2">
    <source>
        <dbReference type="Proteomes" id="UP001365846"/>
    </source>
</evidence>
<dbReference type="RefSeq" id="WP_340361191.1">
    <property type="nucleotide sequence ID" value="NZ_JBBKZU010000028.1"/>
</dbReference>
<name>A0ABU8VR55_9BURK</name>
<proteinExistence type="predicted"/>
<protein>
    <submittedName>
        <fullName evidence="1">Uncharacterized protein</fullName>
    </submittedName>
</protein>
<evidence type="ECO:0000313" key="1">
    <source>
        <dbReference type="EMBL" id="MEJ8815996.1"/>
    </source>
</evidence>
<accession>A0ABU8VR55</accession>
<gene>
    <name evidence="1" type="ORF">WKW77_33400</name>
</gene>
<reference evidence="1 2" key="1">
    <citation type="submission" date="2024-03" db="EMBL/GenBank/DDBJ databases">
        <title>Novel species of the genus Variovorax.</title>
        <authorList>
            <person name="Liu Q."/>
            <person name="Xin Y.-H."/>
        </authorList>
    </citation>
    <scope>NUCLEOTIDE SEQUENCE [LARGE SCALE GENOMIC DNA]</scope>
    <source>
        <strain evidence="1 2">KACC 18899</strain>
    </source>
</reference>
<organism evidence="1 2">
    <name type="scientific">Variovorax ureilyticus</name>
    <dbReference type="NCBI Taxonomy" id="1836198"/>
    <lineage>
        <taxon>Bacteria</taxon>
        <taxon>Pseudomonadati</taxon>
        <taxon>Pseudomonadota</taxon>
        <taxon>Betaproteobacteria</taxon>
        <taxon>Burkholderiales</taxon>
        <taxon>Comamonadaceae</taxon>
        <taxon>Variovorax</taxon>
    </lineage>
</organism>
<keyword evidence="2" id="KW-1185">Reference proteome</keyword>
<comment type="caution">
    <text evidence="1">The sequence shown here is derived from an EMBL/GenBank/DDBJ whole genome shotgun (WGS) entry which is preliminary data.</text>
</comment>
<sequence>MTRRDPQTFLERALTAMKSSAAACEVRPKGRGGFDNISPSADPPSWTVRPYLHAREIRIGWCEGLLTGGDGSPCSGGLWHPDTEYNRLLLLLSVAEGQRLFGLTTHWLEERDA</sequence>
<dbReference type="EMBL" id="JBBKZU010000028">
    <property type="protein sequence ID" value="MEJ8815996.1"/>
    <property type="molecule type" value="Genomic_DNA"/>
</dbReference>
<dbReference type="Proteomes" id="UP001365846">
    <property type="component" value="Unassembled WGS sequence"/>
</dbReference>